<dbReference type="GeneID" id="84593371"/>
<evidence type="ECO:0000256" key="1">
    <source>
        <dbReference type="SAM" id="MobiDB-lite"/>
    </source>
</evidence>
<proteinExistence type="predicted"/>
<organism evidence="2">
    <name type="scientific">Aspergillus niger</name>
    <dbReference type="NCBI Taxonomy" id="5061"/>
    <lineage>
        <taxon>Eukaryota</taxon>
        <taxon>Fungi</taxon>
        <taxon>Dikarya</taxon>
        <taxon>Ascomycota</taxon>
        <taxon>Pezizomycotina</taxon>
        <taxon>Eurotiomycetes</taxon>
        <taxon>Eurotiomycetidae</taxon>
        <taxon>Eurotiales</taxon>
        <taxon>Aspergillaceae</taxon>
        <taxon>Aspergillus</taxon>
        <taxon>Aspergillus subgen. Circumdati</taxon>
    </lineage>
</organism>
<feature type="region of interest" description="Disordered" evidence="1">
    <location>
        <begin position="60"/>
        <end position="94"/>
    </location>
</feature>
<sequence>MITVSRLLVPTAIQAAAPPPPSPPLPPAAHTDARLLHDLDLLPAGIVSSGRIRGFPAAVRNQASPDGADPPRKPVASCRAPGREQRGGEDHPLHFGRVWGITHTGRSPTERCAQQDLVVSDEDHPSGDLSQGAPSMRREGLFWMGTLPAGAVLLGTGTRHSALGKTTKIRTPKRIAVQMRTGLAFLDPPASMLEFKKSAARDGMDGCPTDPMIAVHLPAMLEDTIRGNRPRILKAVLVKLPEALITKFA</sequence>
<protein>
    <submittedName>
        <fullName evidence="2">Uncharacterized protein</fullName>
    </submittedName>
</protein>
<dbReference type="KEGG" id="ang:An16g03280"/>
<accession>A0AAJ8E0U2</accession>
<name>A0AAJ8E0U2_ASPNG</name>
<reference evidence="2" key="2">
    <citation type="submission" date="2025-08" db="UniProtKB">
        <authorList>
            <consortium name="RefSeq"/>
        </authorList>
    </citation>
    <scope>IDENTIFICATION</scope>
</reference>
<feature type="compositionally biased region" description="Basic and acidic residues" evidence="1">
    <location>
        <begin position="81"/>
        <end position="93"/>
    </location>
</feature>
<gene>
    <name evidence="2" type="ORF">An16g03280</name>
</gene>
<dbReference type="VEuPathDB" id="FungiDB:An16g03280"/>
<reference evidence="2" key="1">
    <citation type="submission" date="2025-02" db="EMBL/GenBank/DDBJ databases">
        <authorList>
            <consortium name="NCBI Genome Project"/>
        </authorList>
    </citation>
    <scope>NUCLEOTIDE SEQUENCE</scope>
</reference>
<dbReference type="AlphaFoldDB" id="A0AAJ8E0U2"/>
<dbReference type="RefSeq" id="XP_059602734.1">
    <property type="nucleotide sequence ID" value="XM_059745037.1"/>
</dbReference>
<evidence type="ECO:0000313" key="2">
    <source>
        <dbReference type="RefSeq" id="XP_059602734.1"/>
    </source>
</evidence>